<dbReference type="CDD" id="cd00817">
    <property type="entry name" value="ValRS_core"/>
    <property type="match status" value="1"/>
</dbReference>
<dbReference type="HAMAP" id="MF_02004">
    <property type="entry name" value="Val_tRNA_synth_type1"/>
    <property type="match status" value="1"/>
</dbReference>
<dbReference type="SUPFAM" id="SSF52374">
    <property type="entry name" value="Nucleotidylyl transferase"/>
    <property type="match status" value="1"/>
</dbReference>
<comment type="similarity">
    <text evidence="8">Belongs to the class-I aminoacyl-tRNA synthetase family. ValS type 1 subfamily.</text>
</comment>
<dbReference type="InterPro" id="IPR014729">
    <property type="entry name" value="Rossmann-like_a/b/a_fold"/>
</dbReference>
<dbReference type="InterPro" id="IPR002300">
    <property type="entry name" value="aa-tRNA-synth_Ia"/>
</dbReference>
<evidence type="ECO:0000256" key="4">
    <source>
        <dbReference type="ARBA" id="ARBA00022840"/>
    </source>
</evidence>
<dbReference type="Gene3D" id="1.10.287.380">
    <property type="entry name" value="Valyl-tRNA synthetase, C-terminal domain"/>
    <property type="match status" value="1"/>
</dbReference>
<comment type="domain">
    <text evidence="8">The C-terminal coiled-coil domain is crucial for aminoacylation activity.</text>
</comment>
<evidence type="ECO:0000259" key="9">
    <source>
        <dbReference type="Pfam" id="PF00133"/>
    </source>
</evidence>
<evidence type="ECO:0000256" key="6">
    <source>
        <dbReference type="ARBA" id="ARBA00023146"/>
    </source>
</evidence>
<comment type="domain">
    <text evidence="8">ValRS has two distinct active sites: one for aminoacylation and one for editing. The misactivated threonine is translocated from the active site to the editing site.</text>
</comment>
<evidence type="ECO:0000259" key="10">
    <source>
        <dbReference type="Pfam" id="PF08264"/>
    </source>
</evidence>
<dbReference type="InterPro" id="IPR037118">
    <property type="entry name" value="Val-tRNA_synth_C_sf"/>
</dbReference>
<organism evidence="11 12">
    <name type="scientific">Mycoplasmopsis felifaucium</name>
    <dbReference type="NCBI Taxonomy" id="35768"/>
    <lineage>
        <taxon>Bacteria</taxon>
        <taxon>Bacillati</taxon>
        <taxon>Mycoplasmatota</taxon>
        <taxon>Mycoplasmoidales</taxon>
        <taxon>Metamycoplasmataceae</taxon>
        <taxon>Mycoplasmopsis</taxon>
    </lineage>
</organism>
<dbReference type="RefSeq" id="WP_338822731.1">
    <property type="nucleotide sequence ID" value="NZ_CP148067.1"/>
</dbReference>
<comment type="catalytic activity">
    <reaction evidence="7 8">
        <text>tRNA(Val) + L-valine + ATP = L-valyl-tRNA(Val) + AMP + diphosphate</text>
        <dbReference type="Rhea" id="RHEA:10704"/>
        <dbReference type="Rhea" id="RHEA-COMP:9672"/>
        <dbReference type="Rhea" id="RHEA-COMP:9708"/>
        <dbReference type="ChEBI" id="CHEBI:30616"/>
        <dbReference type="ChEBI" id="CHEBI:33019"/>
        <dbReference type="ChEBI" id="CHEBI:57762"/>
        <dbReference type="ChEBI" id="CHEBI:78442"/>
        <dbReference type="ChEBI" id="CHEBI:78537"/>
        <dbReference type="ChEBI" id="CHEBI:456215"/>
        <dbReference type="EC" id="6.1.1.9"/>
    </reaction>
</comment>
<dbReference type="InterPro" id="IPR009008">
    <property type="entry name" value="Val/Leu/Ile-tRNA-synth_edit"/>
</dbReference>
<dbReference type="NCBIfam" id="TIGR00422">
    <property type="entry name" value="valS"/>
    <property type="match status" value="1"/>
</dbReference>
<feature type="domain" description="Methionyl/Valyl/Leucyl/Isoleucyl-tRNA synthetase anticodon-binding" evidence="10">
    <location>
        <begin position="591"/>
        <end position="722"/>
    </location>
</feature>
<dbReference type="GO" id="GO:0004832">
    <property type="term" value="F:valine-tRNA ligase activity"/>
    <property type="evidence" value="ECO:0007669"/>
    <property type="project" value="UniProtKB-EC"/>
</dbReference>
<dbReference type="SUPFAM" id="SSF50677">
    <property type="entry name" value="ValRS/IleRS/LeuRS editing domain"/>
    <property type="match status" value="1"/>
</dbReference>
<dbReference type="InterPro" id="IPR002303">
    <property type="entry name" value="Valyl-tRNA_ligase"/>
</dbReference>
<name>A0ABZ2RRU2_9BACT</name>
<feature type="domain" description="Aminoacyl-tRNA synthetase class Ia" evidence="9">
    <location>
        <begin position="18"/>
        <end position="426"/>
    </location>
</feature>
<dbReference type="InterPro" id="IPR001412">
    <property type="entry name" value="aa-tRNA-synth_I_CS"/>
</dbReference>
<feature type="short sequence motif" description="'KMSKS' region" evidence="8">
    <location>
        <begin position="515"/>
        <end position="519"/>
    </location>
</feature>
<dbReference type="EMBL" id="CP148067">
    <property type="protein sequence ID" value="WXL29125.1"/>
    <property type="molecule type" value="Genomic_DNA"/>
</dbReference>
<keyword evidence="5 8" id="KW-0648">Protein biosynthesis</keyword>
<evidence type="ECO:0000313" key="11">
    <source>
        <dbReference type="EMBL" id="WXL29125.1"/>
    </source>
</evidence>
<dbReference type="PANTHER" id="PTHR11946:SF93">
    <property type="entry name" value="VALINE--TRNA LIGASE, CHLOROPLASTIC_MITOCHONDRIAL 2"/>
    <property type="match status" value="1"/>
</dbReference>
<dbReference type="InterPro" id="IPR009080">
    <property type="entry name" value="tRNAsynth_Ia_anticodon-bd"/>
</dbReference>
<comment type="subcellular location">
    <subcellularLocation>
        <location evidence="8">Cytoplasm</location>
    </subcellularLocation>
</comment>
<dbReference type="InterPro" id="IPR033705">
    <property type="entry name" value="Anticodon_Ia_Val"/>
</dbReference>
<sequence length="833" mass="97335">MKQIDKLYDPKAFESIISKKWIDNKYFSTHDEVKRHFTVLLPPPNVTGMLHIGHALNQYIQDSIIRFKKLEGYDVFWITGMDHAGIATQSKVETILYNEEKLTKYDLGREKFLEKIWAWKDEYANRFKQQWNSLGLALDYERERFTLDKDSNDAVNKAFIELYNKGLIYKGEKAINWDPVLKTALSNIEVINTPTEQTMYYIKYLLKDSNDFLTVATVRTETMLSDVAVVYNPDDPRYKNLKSKIIVHPLTKKEIPLIADEYVDKKFGSGLMKLSAHAEVDIDIIKKHNLEINETIDKDGLINCPGSQFHKLTREQAREAIGEYLEQNNLLVKKEQTISNVGYSERTKVPVETLVMPQWFVKMDKFSQDILKHLDTKEAVKFYPSRFRLTLKKWMENVHDWTISRQLWWGHRIPAWYKGDETRVQIDSPGEGWIQDPDVLDTWFSSGLAPFSFLGWPNDDSMLKRYFPTDLLVTGYDIIFFWVARMYFFSLEFTGLKPFKDVLLHGLVRDEQNRKMSKSLNNGIDPMKVITEYGSDALRFFLVTNTTPGMDIRYSNEKIKAAWALCNKLWNITRYIQSLEDDNTTEETPADLWISNKLAKLLAKIKKCISKYELTTIGTEINNFIYNDFSSWYIELLRITPNKKAAFKNLKSLLLIVHPFLPFVTDYLFNVVFGTELLDENLPIHKVSKSAKIAKIETVIKAVKILRKYREDKNISKKTTLSYDLNINKTDDLVKMINKLANAEIEENNDVLITDGTLKIYIKESNEVKQNYLDDLNKKIINVKFEIERASKMLDNENFIKKAPKFKIDLEKSKLENYKKQLAEYESEVSKWS</sequence>
<evidence type="ECO:0000256" key="5">
    <source>
        <dbReference type="ARBA" id="ARBA00022917"/>
    </source>
</evidence>
<dbReference type="CDD" id="cd07962">
    <property type="entry name" value="Anticodon_Ia_Val"/>
    <property type="match status" value="1"/>
</dbReference>
<keyword evidence="4 8" id="KW-0067">ATP-binding</keyword>
<comment type="function">
    <text evidence="8">Catalyzes the attachment of valine to tRNA(Val). As ValRS can inadvertently accommodate and process structurally similar amino acids such as threonine, to avoid such errors, it has a 'posttransfer' editing activity that hydrolyzes mischarged Thr-tRNA(Val) in a tRNA-dependent manner.</text>
</comment>
<evidence type="ECO:0000256" key="7">
    <source>
        <dbReference type="ARBA" id="ARBA00047552"/>
    </source>
</evidence>
<evidence type="ECO:0000256" key="2">
    <source>
        <dbReference type="ARBA" id="ARBA00022598"/>
    </source>
</evidence>
<evidence type="ECO:0000256" key="1">
    <source>
        <dbReference type="ARBA" id="ARBA00022490"/>
    </source>
</evidence>
<keyword evidence="2 8" id="KW-0436">Ligase</keyword>
<dbReference type="Gene3D" id="1.10.730.10">
    <property type="entry name" value="Isoleucyl-tRNA Synthetase, Domain 1"/>
    <property type="match status" value="1"/>
</dbReference>
<evidence type="ECO:0000256" key="8">
    <source>
        <dbReference type="HAMAP-Rule" id="MF_02004"/>
    </source>
</evidence>
<dbReference type="InterPro" id="IPR013155">
    <property type="entry name" value="M/V/L/I-tRNA-synth_anticd-bd"/>
</dbReference>
<feature type="short sequence motif" description="'HIGH' region" evidence="8">
    <location>
        <begin position="44"/>
        <end position="54"/>
    </location>
</feature>
<keyword evidence="1 8" id="KW-0963">Cytoplasm</keyword>
<dbReference type="SUPFAM" id="SSF47323">
    <property type="entry name" value="Anticodon-binding domain of a subclass of class I aminoacyl-tRNA synthetases"/>
    <property type="match status" value="1"/>
</dbReference>
<dbReference type="Proteomes" id="UP001477443">
    <property type="component" value="Chromosome"/>
</dbReference>
<keyword evidence="12" id="KW-1185">Reference proteome</keyword>
<dbReference type="EC" id="6.1.1.9" evidence="8"/>
<dbReference type="NCBIfam" id="NF004349">
    <property type="entry name" value="PRK05729.1"/>
    <property type="match status" value="1"/>
</dbReference>
<proteinExistence type="inferred from homology"/>
<keyword evidence="6 8" id="KW-0030">Aminoacyl-tRNA synthetase</keyword>
<accession>A0ABZ2RRU2</accession>
<reference evidence="11" key="1">
    <citation type="submission" date="2024-03" db="EMBL/GenBank/DDBJ databases">
        <title>Complete genome sequence of Mycoplasma felifaucium Z921 isolated from the trachea of a cheetah.</title>
        <authorList>
            <person name="Spergser J."/>
        </authorList>
    </citation>
    <scope>NUCLEOTIDE SEQUENCE [LARGE SCALE GENOMIC DNA]</scope>
    <source>
        <strain evidence="11">Z921</strain>
    </source>
</reference>
<dbReference type="Gene3D" id="3.40.50.620">
    <property type="entry name" value="HUPs"/>
    <property type="match status" value="2"/>
</dbReference>
<dbReference type="Pfam" id="PF00133">
    <property type="entry name" value="tRNA-synt_1"/>
    <property type="match status" value="2"/>
</dbReference>
<dbReference type="PROSITE" id="PS00178">
    <property type="entry name" value="AA_TRNA_LIGASE_I"/>
    <property type="match status" value="1"/>
</dbReference>
<keyword evidence="8" id="KW-0175">Coiled coil</keyword>
<evidence type="ECO:0000313" key="12">
    <source>
        <dbReference type="Proteomes" id="UP001477443"/>
    </source>
</evidence>
<evidence type="ECO:0000256" key="3">
    <source>
        <dbReference type="ARBA" id="ARBA00022741"/>
    </source>
</evidence>
<dbReference type="PRINTS" id="PR00986">
    <property type="entry name" value="TRNASYNTHVAL"/>
</dbReference>
<feature type="binding site" evidence="8">
    <location>
        <position position="518"/>
    </location>
    <ligand>
        <name>ATP</name>
        <dbReference type="ChEBI" id="CHEBI:30616"/>
    </ligand>
</feature>
<keyword evidence="3 8" id="KW-0547">Nucleotide-binding</keyword>
<feature type="coiled-coil region" evidence="8">
    <location>
        <begin position="773"/>
        <end position="828"/>
    </location>
</feature>
<feature type="domain" description="Aminoacyl-tRNA synthetase class Ia" evidence="9">
    <location>
        <begin position="431"/>
        <end position="554"/>
    </location>
</feature>
<dbReference type="PANTHER" id="PTHR11946">
    <property type="entry name" value="VALYL-TRNA SYNTHETASES"/>
    <property type="match status" value="1"/>
</dbReference>
<dbReference type="Pfam" id="PF08264">
    <property type="entry name" value="Anticodon_1"/>
    <property type="match status" value="1"/>
</dbReference>
<gene>
    <name evidence="8" type="primary">valS</name>
    <name evidence="11" type="ORF">WG617_00520</name>
</gene>
<protein>
    <recommendedName>
        <fullName evidence="8">Valine--tRNA ligase</fullName>
        <ecNumber evidence="8">6.1.1.9</ecNumber>
    </recommendedName>
    <alternativeName>
        <fullName evidence="8">Valyl-tRNA synthetase</fullName>
        <shortName evidence="8">ValRS</shortName>
    </alternativeName>
</protein>
<comment type="subunit">
    <text evidence="8">Monomer.</text>
</comment>